<accession>A0A5B7IYJ9</accession>
<organism evidence="2 3">
    <name type="scientific">Portunus trituberculatus</name>
    <name type="common">Swimming crab</name>
    <name type="synonym">Neptunus trituberculatus</name>
    <dbReference type="NCBI Taxonomy" id="210409"/>
    <lineage>
        <taxon>Eukaryota</taxon>
        <taxon>Metazoa</taxon>
        <taxon>Ecdysozoa</taxon>
        <taxon>Arthropoda</taxon>
        <taxon>Crustacea</taxon>
        <taxon>Multicrustacea</taxon>
        <taxon>Malacostraca</taxon>
        <taxon>Eumalacostraca</taxon>
        <taxon>Eucarida</taxon>
        <taxon>Decapoda</taxon>
        <taxon>Pleocyemata</taxon>
        <taxon>Brachyura</taxon>
        <taxon>Eubrachyura</taxon>
        <taxon>Portunoidea</taxon>
        <taxon>Portunidae</taxon>
        <taxon>Portuninae</taxon>
        <taxon>Portunus</taxon>
    </lineage>
</organism>
<reference evidence="2 3" key="1">
    <citation type="submission" date="2019-05" db="EMBL/GenBank/DDBJ databases">
        <title>Another draft genome of Portunus trituberculatus and its Hox gene families provides insights of decapod evolution.</title>
        <authorList>
            <person name="Jeong J.-H."/>
            <person name="Song I."/>
            <person name="Kim S."/>
            <person name="Choi T."/>
            <person name="Kim D."/>
            <person name="Ryu S."/>
            <person name="Kim W."/>
        </authorList>
    </citation>
    <scope>NUCLEOTIDE SEQUENCE [LARGE SCALE GENOMIC DNA]</scope>
    <source>
        <tissue evidence="2">Muscle</tissue>
    </source>
</reference>
<dbReference type="AlphaFoldDB" id="A0A5B7IYJ9"/>
<keyword evidence="3" id="KW-1185">Reference proteome</keyword>
<gene>
    <name evidence="2" type="ORF">E2C01_085606</name>
</gene>
<name>A0A5B7IYJ9_PORTR</name>
<evidence type="ECO:0000313" key="2">
    <source>
        <dbReference type="EMBL" id="MPC90611.1"/>
    </source>
</evidence>
<sequence>METHKLRSSELRVQLLSLNWLDVLVPPGVKAFGTWKSARVFPQPLTDGATTLQPPGTPVTTPKVTHGCDSCRSKQVGAHSLEVCYSGC</sequence>
<proteinExistence type="predicted"/>
<dbReference type="EMBL" id="VSRR010084988">
    <property type="protein sequence ID" value="MPC90611.1"/>
    <property type="molecule type" value="Genomic_DNA"/>
</dbReference>
<feature type="region of interest" description="Disordered" evidence="1">
    <location>
        <begin position="46"/>
        <end position="65"/>
    </location>
</feature>
<protein>
    <submittedName>
        <fullName evidence="2">Uncharacterized protein</fullName>
    </submittedName>
</protein>
<evidence type="ECO:0000313" key="3">
    <source>
        <dbReference type="Proteomes" id="UP000324222"/>
    </source>
</evidence>
<comment type="caution">
    <text evidence="2">The sequence shown here is derived from an EMBL/GenBank/DDBJ whole genome shotgun (WGS) entry which is preliminary data.</text>
</comment>
<evidence type="ECO:0000256" key="1">
    <source>
        <dbReference type="SAM" id="MobiDB-lite"/>
    </source>
</evidence>
<dbReference type="Proteomes" id="UP000324222">
    <property type="component" value="Unassembled WGS sequence"/>
</dbReference>